<proteinExistence type="predicted"/>
<feature type="non-terminal residue" evidence="1">
    <location>
        <position position="1"/>
    </location>
</feature>
<comment type="caution">
    <text evidence="1">The sequence shown here is derived from an EMBL/GenBank/DDBJ whole genome shotgun (WGS) entry which is preliminary data.</text>
</comment>
<dbReference type="Proteomes" id="UP001497623">
    <property type="component" value="Unassembled WGS sequence"/>
</dbReference>
<evidence type="ECO:0000313" key="2">
    <source>
        <dbReference type="Proteomes" id="UP001497623"/>
    </source>
</evidence>
<gene>
    <name evidence="1" type="ORF">MNOR_LOCUS25554</name>
</gene>
<sequence length="103" mass="11582">VSKSQPKLQENSSIPYMQLVGVSDSIMMLQSIGGRLNELTILYIAIKKVNKLLRVTDTDATYVNQPFVTVTKDEPHTSDNSPPLFHDAFMVTKYLKTKRIPVS</sequence>
<accession>A0AAV2RI31</accession>
<dbReference type="AlphaFoldDB" id="A0AAV2RI31"/>
<evidence type="ECO:0000313" key="1">
    <source>
        <dbReference type="EMBL" id="CAL4126372.1"/>
    </source>
</evidence>
<reference evidence="1 2" key="1">
    <citation type="submission" date="2024-05" db="EMBL/GenBank/DDBJ databases">
        <authorList>
            <person name="Wallberg A."/>
        </authorList>
    </citation>
    <scope>NUCLEOTIDE SEQUENCE [LARGE SCALE GENOMIC DNA]</scope>
</reference>
<name>A0AAV2RI31_MEGNR</name>
<protein>
    <submittedName>
        <fullName evidence="1">Uncharacterized protein</fullName>
    </submittedName>
</protein>
<organism evidence="1 2">
    <name type="scientific">Meganyctiphanes norvegica</name>
    <name type="common">Northern krill</name>
    <name type="synonym">Thysanopoda norvegica</name>
    <dbReference type="NCBI Taxonomy" id="48144"/>
    <lineage>
        <taxon>Eukaryota</taxon>
        <taxon>Metazoa</taxon>
        <taxon>Ecdysozoa</taxon>
        <taxon>Arthropoda</taxon>
        <taxon>Crustacea</taxon>
        <taxon>Multicrustacea</taxon>
        <taxon>Malacostraca</taxon>
        <taxon>Eumalacostraca</taxon>
        <taxon>Eucarida</taxon>
        <taxon>Euphausiacea</taxon>
        <taxon>Euphausiidae</taxon>
        <taxon>Meganyctiphanes</taxon>
    </lineage>
</organism>
<dbReference type="EMBL" id="CAXKWB010024542">
    <property type="protein sequence ID" value="CAL4126372.1"/>
    <property type="molecule type" value="Genomic_DNA"/>
</dbReference>
<keyword evidence="2" id="KW-1185">Reference proteome</keyword>
<feature type="non-terminal residue" evidence="1">
    <location>
        <position position="103"/>
    </location>
</feature>